<accession>A0ACA9QHX1</accession>
<dbReference type="Proteomes" id="UP000789366">
    <property type="component" value="Unassembled WGS sequence"/>
</dbReference>
<proteinExistence type="predicted"/>
<name>A0ACA9QHX1_9GLOM</name>
<dbReference type="EMBL" id="CAJVPW010042867">
    <property type="protein sequence ID" value="CAG8751069.1"/>
    <property type="molecule type" value="Genomic_DNA"/>
</dbReference>
<gene>
    <name evidence="1" type="ORF">SPELUC_LOCUS14482</name>
</gene>
<comment type="caution">
    <text evidence="1">The sequence shown here is derived from an EMBL/GenBank/DDBJ whole genome shotgun (WGS) entry which is preliminary data.</text>
</comment>
<organism evidence="1 2">
    <name type="scientific">Cetraspora pellucida</name>
    <dbReference type="NCBI Taxonomy" id="1433469"/>
    <lineage>
        <taxon>Eukaryota</taxon>
        <taxon>Fungi</taxon>
        <taxon>Fungi incertae sedis</taxon>
        <taxon>Mucoromycota</taxon>
        <taxon>Glomeromycotina</taxon>
        <taxon>Glomeromycetes</taxon>
        <taxon>Diversisporales</taxon>
        <taxon>Gigasporaceae</taxon>
        <taxon>Cetraspora</taxon>
    </lineage>
</organism>
<evidence type="ECO:0000313" key="1">
    <source>
        <dbReference type="EMBL" id="CAG8751069.1"/>
    </source>
</evidence>
<feature type="non-terminal residue" evidence="1">
    <location>
        <position position="1"/>
    </location>
</feature>
<evidence type="ECO:0000313" key="2">
    <source>
        <dbReference type="Proteomes" id="UP000789366"/>
    </source>
</evidence>
<protein>
    <submittedName>
        <fullName evidence="1">5542_t:CDS:1</fullName>
    </submittedName>
</protein>
<sequence length="67" mass="7800">ESRLAFNCETSSSNPSSIDYILSIIKQERQELMLIIATLDFQTTKSICRINLWGSLQQRAMRHFSFM</sequence>
<reference evidence="1" key="1">
    <citation type="submission" date="2021-06" db="EMBL/GenBank/DDBJ databases">
        <authorList>
            <person name="Kallberg Y."/>
            <person name="Tangrot J."/>
            <person name="Rosling A."/>
        </authorList>
    </citation>
    <scope>NUCLEOTIDE SEQUENCE</scope>
    <source>
        <strain evidence="1">28 12/20/2015</strain>
    </source>
</reference>
<keyword evidence="2" id="KW-1185">Reference proteome</keyword>